<dbReference type="STRING" id="502025.Hoch_5894"/>
<keyword evidence="3" id="KW-0408">Iron</keyword>
<evidence type="ECO:0000256" key="4">
    <source>
        <dbReference type="ARBA" id="ARBA00023014"/>
    </source>
</evidence>
<keyword evidence="4" id="KW-0411">Iron-sulfur</keyword>
<dbReference type="GO" id="GO:0006412">
    <property type="term" value="P:translation"/>
    <property type="evidence" value="ECO:0007669"/>
    <property type="project" value="InterPro"/>
</dbReference>
<dbReference type="eggNOG" id="COG5459">
    <property type="taxonomic scope" value="Bacteria"/>
</dbReference>
<sequence>MIWTVSPDIELVLRDASEDVLPLSACRGATLRQAIIARSRRYTSERELLDEAIAERDQPADLAARALFFAPADAAKVQIALAELDGRGLIPAGPLRILDVGAGPGAMTLGALDYLHSIGSQVPIAAHALDRDREALKIYRRAVDALAARRSLSVSRTTEHVDLAAAPQRGEPAQLILLGTVLNELGAARSLSLVRELLSMLTPDGALIIVEPALRETARDLHLLRDAILDAGDAHVFAPCVRTQTPCPALDDEGDWCHEDRLVRLPERAAQLAGVTGLRTGGLKFSYLVLRRDGTPLVEHPEHAARVVSQPRKSKGKRECLACSELGREGVRLLKRNRSGDTRAFERARRGDVLVRLDGTGPPLGDISAAQPVDVVRPAEAAFADEPGDDSAEV</sequence>
<keyword evidence="1" id="KW-0479">Metal-binding</keyword>
<reference evidence="5 6" key="1">
    <citation type="journal article" date="2010" name="Stand. Genomic Sci.">
        <title>Complete genome sequence of Haliangium ochraceum type strain (SMP-2).</title>
        <authorList>
            <consortium name="US DOE Joint Genome Institute (JGI-PGF)"/>
            <person name="Ivanova N."/>
            <person name="Daum C."/>
            <person name="Lang E."/>
            <person name="Abt B."/>
            <person name="Kopitz M."/>
            <person name="Saunders E."/>
            <person name="Lapidus A."/>
            <person name="Lucas S."/>
            <person name="Glavina Del Rio T."/>
            <person name="Nolan M."/>
            <person name="Tice H."/>
            <person name="Copeland A."/>
            <person name="Cheng J.F."/>
            <person name="Chen F."/>
            <person name="Bruce D."/>
            <person name="Goodwin L."/>
            <person name="Pitluck S."/>
            <person name="Mavromatis K."/>
            <person name="Pati A."/>
            <person name="Mikhailova N."/>
            <person name="Chen A."/>
            <person name="Palaniappan K."/>
            <person name="Land M."/>
            <person name="Hauser L."/>
            <person name="Chang Y.J."/>
            <person name="Jeffries C.D."/>
            <person name="Detter J.C."/>
            <person name="Brettin T."/>
            <person name="Rohde M."/>
            <person name="Goker M."/>
            <person name="Bristow J."/>
            <person name="Markowitz V."/>
            <person name="Eisen J.A."/>
            <person name="Hugenholtz P."/>
            <person name="Kyrpides N.C."/>
            <person name="Klenk H.P."/>
        </authorList>
    </citation>
    <scope>NUCLEOTIDE SEQUENCE [LARGE SCALE GENOMIC DNA]</scope>
    <source>
        <strain evidence="6">DSM 14365 / CIP 107738 / JCM 11303 / AJ 13395 / SMP-2</strain>
    </source>
</reference>
<dbReference type="Gene3D" id="3.40.50.150">
    <property type="entry name" value="Vaccinia Virus protein VP39"/>
    <property type="match status" value="1"/>
</dbReference>
<dbReference type="AlphaFoldDB" id="D0LIL3"/>
<dbReference type="GO" id="GO:0008168">
    <property type="term" value="F:methyltransferase activity"/>
    <property type="evidence" value="ECO:0007669"/>
    <property type="project" value="InterPro"/>
</dbReference>
<dbReference type="PANTHER" id="PTHR13184:SF5">
    <property type="entry name" value="METHYLTRANSFERASE-LIKE PROTEIN 17, MITOCHONDRIAL"/>
    <property type="match status" value="1"/>
</dbReference>
<dbReference type="InterPro" id="IPR029063">
    <property type="entry name" value="SAM-dependent_MTases_sf"/>
</dbReference>
<name>D0LIL3_HALO1</name>
<dbReference type="EMBL" id="CP001804">
    <property type="protein sequence ID" value="ACY18369.1"/>
    <property type="molecule type" value="Genomic_DNA"/>
</dbReference>
<dbReference type="PANTHER" id="PTHR13184">
    <property type="entry name" value="37S RIBOSOMAL PROTEIN S22"/>
    <property type="match status" value="1"/>
</dbReference>
<dbReference type="InterPro" id="IPR052571">
    <property type="entry name" value="Mt_RNA_Methyltransferase"/>
</dbReference>
<dbReference type="SUPFAM" id="SSF53335">
    <property type="entry name" value="S-adenosyl-L-methionine-dependent methyltransferases"/>
    <property type="match status" value="1"/>
</dbReference>
<keyword evidence="2" id="KW-0809">Transit peptide</keyword>
<dbReference type="RefSeq" id="WP_012830961.1">
    <property type="nucleotide sequence ID" value="NC_013440.1"/>
</dbReference>
<proteinExistence type="predicted"/>
<dbReference type="Pfam" id="PF09243">
    <property type="entry name" value="Rsm22"/>
    <property type="match status" value="1"/>
</dbReference>
<dbReference type="Proteomes" id="UP000001880">
    <property type="component" value="Chromosome"/>
</dbReference>
<evidence type="ECO:0000256" key="1">
    <source>
        <dbReference type="ARBA" id="ARBA00022723"/>
    </source>
</evidence>
<evidence type="ECO:0000256" key="3">
    <source>
        <dbReference type="ARBA" id="ARBA00023004"/>
    </source>
</evidence>
<dbReference type="KEGG" id="hoh:Hoch_5894"/>
<dbReference type="GO" id="GO:0051536">
    <property type="term" value="F:iron-sulfur cluster binding"/>
    <property type="evidence" value="ECO:0007669"/>
    <property type="project" value="UniProtKB-KW"/>
</dbReference>
<accession>D0LIL3</accession>
<dbReference type="GO" id="GO:0046872">
    <property type="term" value="F:metal ion binding"/>
    <property type="evidence" value="ECO:0007669"/>
    <property type="project" value="UniProtKB-KW"/>
</dbReference>
<evidence type="ECO:0000313" key="6">
    <source>
        <dbReference type="Proteomes" id="UP000001880"/>
    </source>
</evidence>
<gene>
    <name evidence="5" type="ordered locus">Hoch_5894</name>
</gene>
<dbReference type="InterPro" id="IPR015324">
    <property type="entry name" value="Ribosomal_Rsm22-like"/>
</dbReference>
<evidence type="ECO:0000313" key="5">
    <source>
        <dbReference type="EMBL" id="ACY18369.1"/>
    </source>
</evidence>
<protein>
    <submittedName>
        <fullName evidence="5">Ribosomal small subunit Rsm22</fullName>
    </submittedName>
</protein>
<evidence type="ECO:0000256" key="2">
    <source>
        <dbReference type="ARBA" id="ARBA00022946"/>
    </source>
</evidence>
<dbReference type="HOGENOM" id="CLU_703417_0_0_7"/>
<organism evidence="5 6">
    <name type="scientific">Haliangium ochraceum (strain DSM 14365 / JCM 11303 / SMP-2)</name>
    <dbReference type="NCBI Taxonomy" id="502025"/>
    <lineage>
        <taxon>Bacteria</taxon>
        <taxon>Pseudomonadati</taxon>
        <taxon>Myxococcota</taxon>
        <taxon>Polyangia</taxon>
        <taxon>Haliangiales</taxon>
        <taxon>Kofleriaceae</taxon>
        <taxon>Haliangium</taxon>
    </lineage>
</organism>
<dbReference type="GO" id="GO:0015935">
    <property type="term" value="C:small ribosomal subunit"/>
    <property type="evidence" value="ECO:0007669"/>
    <property type="project" value="TreeGrafter"/>
</dbReference>
<keyword evidence="6" id="KW-1185">Reference proteome</keyword>
<dbReference type="GO" id="GO:0003735">
    <property type="term" value="F:structural constituent of ribosome"/>
    <property type="evidence" value="ECO:0007669"/>
    <property type="project" value="TreeGrafter"/>
</dbReference>
<dbReference type="OrthoDB" id="9767833at2"/>